<feature type="region of interest" description="Disordered" evidence="6">
    <location>
        <begin position="1"/>
        <end position="153"/>
    </location>
</feature>
<dbReference type="Pfam" id="PF02902">
    <property type="entry name" value="Peptidase_C48"/>
    <property type="match status" value="1"/>
</dbReference>
<feature type="compositionally biased region" description="Polar residues" evidence="6">
    <location>
        <begin position="1045"/>
        <end position="1060"/>
    </location>
</feature>
<organism evidence="8 9">
    <name type="scientific">Podospora bellae-mahoneyi</name>
    <dbReference type="NCBI Taxonomy" id="2093777"/>
    <lineage>
        <taxon>Eukaryota</taxon>
        <taxon>Fungi</taxon>
        <taxon>Dikarya</taxon>
        <taxon>Ascomycota</taxon>
        <taxon>Pezizomycotina</taxon>
        <taxon>Sordariomycetes</taxon>
        <taxon>Sordariomycetidae</taxon>
        <taxon>Sordariales</taxon>
        <taxon>Podosporaceae</taxon>
        <taxon>Podospora</taxon>
    </lineage>
</organism>
<keyword evidence="3" id="KW-0645">Protease</keyword>
<sequence length="1108" mass="121840">MSLRSVFKSLNPWGAKAVNTLDSSPKKTTERPQSAHSNDSRETPRAKRQKTSRDTEVIPRGSQESIEEFPSQPIQSRGHTYSPSISPSPISSHVPMWNSHAMAEYQGRGNRRHRHRSLGSNKSQSSAEDVPSAFGQKYTAPDNQEQTRSKVQSDAADLEILRNISAHLQPAQPKGKKRLKQESHEDDELAMGHTPNDGKKRQPGPSVSRRGDIVPTQFPRKAANGREDCQSLGESERFTVSAAVCYRNYYYVASEKGGTDACYMQAHHDKPQAELRAFTQNGNPHGTQQWLKLTNKIKALHFHPSSSLIKVTQPTDTSLDIGKLLVIKFATPQDASSVARWATRVLKLHAIYDKALGEINRDTPWSSAGKVAGAGSPIAQPPDAGKAWGTSASITPSQVSPSNKPRTTIRGSMQVSEPATPQPVATYGRRSLRSTHGSTTDATSAPIDVDLSLSPETPPPPRWSLQNRSWLEDWKTPLQFGRVQVTKDDIPRLDEGQYLNDSIIEFGLKYLFEKFTDKHPDLSKRVYMHNSFFYTSLTGDGGNQFKYENVKRWTAKVDLLSYDYIVVPINQHFHWWVAIICNPGKLDPAVRQKAKEAEATIPIDVEMTDAPKLVTSDVVDKATDGKPGFRPSASTQPKQRKPAYSLDDPRIILLDSLGSSHGPAVKNLRRYLVEEFEDKRGRRLEQGDWPTRLGMKATNIPQQSNLTDCGVYVLGYVQEFVKDPDTFVKALLSKEPHEWALSAPLLRTLWRDTIFYEKSMTRTEPGRQQNAGMIYPMSAERMTKLFAQSAKLSTSPSRDSVVGRREESRHAAVPEPLKPVEMAGEPAQGRIGSPVEAPKPAKTAKEPAGRMIPTEGVQEVTKPMDLVVDKPLIPSIEDSIEDSPTPEPPQISDLSALVELGFSKHVPKPKERPASKLGTSPTRQSSHAEDDEVMLVPLGRPDSTLFTARISSSPAEAKKAVDTSVQELDAKSLRNKSATPPGHTKNAKPRQPTRQVALMSQSSPAQAPNPKRADAGFTSTGASKRPHTGSTPTGGSRPKRPGASSPPTTGSQSRYFNGTPSPGRRQRVATNVGAAYTSVGLAPTREATVEQNLAAVKHHELINIDDSD</sequence>
<evidence type="ECO:0000256" key="2">
    <source>
        <dbReference type="ARBA" id="ARBA00022553"/>
    </source>
</evidence>
<evidence type="ECO:0000256" key="5">
    <source>
        <dbReference type="ARBA" id="ARBA00022801"/>
    </source>
</evidence>
<dbReference type="InterPro" id="IPR051947">
    <property type="entry name" value="Sentrin-specific_protease"/>
</dbReference>
<dbReference type="SUPFAM" id="SSF54001">
    <property type="entry name" value="Cysteine proteinases"/>
    <property type="match status" value="1"/>
</dbReference>
<dbReference type="InterPro" id="IPR003653">
    <property type="entry name" value="Peptidase_C48_C"/>
</dbReference>
<comment type="caution">
    <text evidence="8">The sequence shown here is derived from an EMBL/GenBank/DDBJ whole genome shotgun (WGS) entry which is preliminary data.</text>
</comment>
<feature type="region of interest" description="Disordered" evidence="6">
    <location>
        <begin position="789"/>
        <end position="866"/>
    </location>
</feature>
<dbReference type="InterPro" id="IPR038765">
    <property type="entry name" value="Papain-like_cys_pep_sf"/>
</dbReference>
<feature type="compositionally biased region" description="Low complexity" evidence="6">
    <location>
        <begin position="82"/>
        <end position="92"/>
    </location>
</feature>
<reference evidence="8 9" key="1">
    <citation type="journal article" date="2023" name="bioRxiv">
        <title>High-quality genome assemblies of four members of thePodospora anserinaspecies complex.</title>
        <authorList>
            <person name="Ament-Velasquez S.L."/>
            <person name="Vogan A.A."/>
            <person name="Wallerman O."/>
            <person name="Hartmann F."/>
            <person name="Gautier V."/>
            <person name="Silar P."/>
            <person name="Giraud T."/>
            <person name="Johannesson H."/>
        </authorList>
    </citation>
    <scope>NUCLEOTIDE SEQUENCE [LARGE SCALE GENOMIC DNA]</scope>
    <source>
        <strain evidence="8 9">CBS 112042</strain>
    </source>
</reference>
<name>A0ABR0FQL5_9PEZI</name>
<feature type="region of interest" description="Disordered" evidence="6">
    <location>
        <begin position="362"/>
        <end position="465"/>
    </location>
</feature>
<evidence type="ECO:0000259" key="7">
    <source>
        <dbReference type="PROSITE" id="PS50600"/>
    </source>
</evidence>
<feature type="domain" description="Ubiquitin-like protease family profile" evidence="7">
    <location>
        <begin position="483"/>
        <end position="720"/>
    </location>
</feature>
<feature type="region of interest" description="Disordered" evidence="6">
    <location>
        <begin position="166"/>
        <end position="228"/>
    </location>
</feature>
<protein>
    <recommendedName>
        <fullName evidence="7">Ubiquitin-like protease family profile domain-containing protein</fullName>
    </recommendedName>
</protein>
<dbReference type="Gene3D" id="3.40.395.10">
    <property type="entry name" value="Adenoviral Proteinase, Chain A"/>
    <property type="match status" value="1"/>
</dbReference>
<evidence type="ECO:0000313" key="9">
    <source>
        <dbReference type="Proteomes" id="UP001322138"/>
    </source>
</evidence>
<feature type="compositionally biased region" description="Polar residues" evidence="6">
    <location>
        <begin position="72"/>
        <end position="81"/>
    </location>
</feature>
<feature type="region of interest" description="Disordered" evidence="6">
    <location>
        <begin position="621"/>
        <end position="643"/>
    </location>
</feature>
<dbReference type="PANTHER" id="PTHR46896">
    <property type="entry name" value="SENTRIN-SPECIFIC PROTEASE"/>
    <property type="match status" value="1"/>
</dbReference>
<accession>A0ABR0FQL5</accession>
<evidence type="ECO:0000256" key="4">
    <source>
        <dbReference type="ARBA" id="ARBA00022786"/>
    </source>
</evidence>
<dbReference type="Pfam" id="PF25424">
    <property type="entry name" value="PH_35"/>
    <property type="match status" value="1"/>
</dbReference>
<dbReference type="InterPro" id="IPR057501">
    <property type="entry name" value="DeUb_enz_PH"/>
</dbReference>
<feature type="compositionally biased region" description="Basic and acidic residues" evidence="6">
    <location>
        <begin position="801"/>
        <end position="812"/>
    </location>
</feature>
<feature type="compositionally biased region" description="Basic and acidic residues" evidence="6">
    <location>
        <begin position="38"/>
        <end position="57"/>
    </location>
</feature>
<keyword evidence="9" id="KW-1185">Reference proteome</keyword>
<comment type="similarity">
    <text evidence="1">Belongs to the peptidase C48 family.</text>
</comment>
<keyword evidence="4" id="KW-0833">Ubl conjugation pathway</keyword>
<feature type="compositionally biased region" description="Polar residues" evidence="6">
    <location>
        <begin position="141"/>
        <end position="152"/>
    </location>
</feature>
<feature type="compositionally biased region" description="Polar residues" evidence="6">
    <location>
        <begin position="390"/>
        <end position="419"/>
    </location>
</feature>
<proteinExistence type="inferred from homology"/>
<dbReference type="PROSITE" id="PS50600">
    <property type="entry name" value="ULP_PROTEASE"/>
    <property type="match status" value="1"/>
</dbReference>
<feature type="compositionally biased region" description="Polar residues" evidence="6">
    <location>
        <begin position="434"/>
        <end position="443"/>
    </location>
</feature>
<feature type="compositionally biased region" description="Polar residues" evidence="6">
    <location>
        <begin position="992"/>
        <end position="1006"/>
    </location>
</feature>
<dbReference type="PANTHER" id="PTHR46896:SF3">
    <property type="entry name" value="FI06413P-RELATED"/>
    <property type="match status" value="1"/>
</dbReference>
<feature type="compositionally biased region" description="Polar residues" evidence="6">
    <location>
        <begin position="1017"/>
        <end position="1034"/>
    </location>
</feature>
<evidence type="ECO:0000256" key="6">
    <source>
        <dbReference type="SAM" id="MobiDB-lite"/>
    </source>
</evidence>
<evidence type="ECO:0000256" key="3">
    <source>
        <dbReference type="ARBA" id="ARBA00022670"/>
    </source>
</evidence>
<evidence type="ECO:0000256" key="1">
    <source>
        <dbReference type="ARBA" id="ARBA00005234"/>
    </source>
</evidence>
<evidence type="ECO:0000313" key="8">
    <source>
        <dbReference type="EMBL" id="KAK4646241.1"/>
    </source>
</evidence>
<feature type="compositionally biased region" description="Polar residues" evidence="6">
    <location>
        <begin position="118"/>
        <end position="127"/>
    </location>
</feature>
<gene>
    <name evidence="8" type="ORF">QC761_208980</name>
</gene>
<dbReference type="EMBL" id="JAFFGZ010000004">
    <property type="protein sequence ID" value="KAK4646241.1"/>
    <property type="molecule type" value="Genomic_DNA"/>
</dbReference>
<dbReference type="Proteomes" id="UP001322138">
    <property type="component" value="Unassembled WGS sequence"/>
</dbReference>
<feature type="compositionally biased region" description="Polar residues" evidence="6">
    <location>
        <begin position="944"/>
        <end position="954"/>
    </location>
</feature>
<keyword evidence="2" id="KW-0597">Phosphoprotein</keyword>
<keyword evidence="5" id="KW-0378">Hydrolase</keyword>
<dbReference type="RefSeq" id="XP_062735217.1">
    <property type="nucleotide sequence ID" value="XM_062876636.1"/>
</dbReference>
<feature type="region of interest" description="Disordered" evidence="6">
    <location>
        <begin position="906"/>
        <end position="1066"/>
    </location>
</feature>
<dbReference type="GeneID" id="87896118"/>